<evidence type="ECO:0000256" key="1">
    <source>
        <dbReference type="ARBA" id="ARBA00004167"/>
    </source>
</evidence>
<evidence type="ECO:0000256" key="4">
    <source>
        <dbReference type="ARBA" id="ARBA00022692"/>
    </source>
</evidence>
<keyword evidence="4 10" id="KW-0812">Transmembrane</keyword>
<evidence type="ECO:0000256" key="8">
    <source>
        <dbReference type="ARBA" id="ARBA00023136"/>
    </source>
</evidence>
<dbReference type="GO" id="GO:0097345">
    <property type="term" value="P:mitochondrial outer membrane permeabilization"/>
    <property type="evidence" value="ECO:0007669"/>
    <property type="project" value="TreeGrafter"/>
</dbReference>
<dbReference type="Gene3D" id="6.10.250.1020">
    <property type="match status" value="1"/>
</dbReference>
<dbReference type="InterPro" id="IPR010548">
    <property type="entry name" value="BNIP3"/>
</dbReference>
<feature type="region of interest" description="Disordered" evidence="9">
    <location>
        <begin position="1"/>
        <end position="110"/>
    </location>
</feature>
<protein>
    <submittedName>
        <fullName evidence="11">BCL2/adenovirus E1B 19 kDa protein-interacting protein 3 isoform X2</fullName>
    </submittedName>
</protein>
<feature type="compositionally biased region" description="Polar residues" evidence="9">
    <location>
        <begin position="87"/>
        <end position="98"/>
    </location>
</feature>
<comment type="caution">
    <text evidence="11">The sequence shown here is derived from an EMBL/GenBank/DDBJ whole genome shotgun (WGS) entry which is preliminary data.</text>
</comment>
<dbReference type="GO" id="GO:0051607">
    <property type="term" value="P:defense response to virus"/>
    <property type="evidence" value="ECO:0007669"/>
    <property type="project" value="TreeGrafter"/>
</dbReference>
<sequence length="198" mass="21603">MSHHGQAPEDSLHSSWVELHYSQSSSSRSLSTEGGLEHMPSSSSQHQGDMEQILLDAQLESDRNSSSDSPPLAMRPKTAATRAAPSESGSSADHTSTQSEEDGQERAVEVESMLKSSADWIWDWSSRPENLPPKEFLFQHPKQTGSLSMRKARVMKKGLLSSEFLVIFIPSIVVSHLLTLGLGIYIGKRLAASTASTL</sequence>
<dbReference type="Proteomes" id="UP001230051">
    <property type="component" value="Unassembled WGS sequence"/>
</dbReference>
<dbReference type="PANTHER" id="PTHR15186:SF9">
    <property type="entry name" value="BCL-2_ADENOVIRUS E1B 19KD INTERACTION PROTEIN XR"/>
    <property type="match status" value="1"/>
</dbReference>
<dbReference type="EMBL" id="JAGXEW010000001">
    <property type="protein sequence ID" value="KAK1176646.1"/>
    <property type="molecule type" value="Genomic_DNA"/>
</dbReference>
<feature type="compositionally biased region" description="Low complexity" evidence="9">
    <location>
        <begin position="22"/>
        <end position="31"/>
    </location>
</feature>
<evidence type="ECO:0000313" key="11">
    <source>
        <dbReference type="EMBL" id="KAK1176646.1"/>
    </source>
</evidence>
<dbReference type="PANTHER" id="PTHR15186">
    <property type="entry name" value="RE48077P"/>
    <property type="match status" value="1"/>
</dbReference>
<evidence type="ECO:0000256" key="5">
    <source>
        <dbReference type="ARBA" id="ARBA00022703"/>
    </source>
</evidence>
<feature type="compositionally biased region" description="Basic and acidic residues" evidence="9">
    <location>
        <begin position="1"/>
        <end position="12"/>
    </location>
</feature>
<keyword evidence="7" id="KW-0496">Mitochondrion</keyword>
<dbReference type="GO" id="GO:0005635">
    <property type="term" value="C:nuclear envelope"/>
    <property type="evidence" value="ECO:0007669"/>
    <property type="project" value="TreeGrafter"/>
</dbReference>
<evidence type="ECO:0000256" key="7">
    <source>
        <dbReference type="ARBA" id="ARBA00023128"/>
    </source>
</evidence>
<evidence type="ECO:0000256" key="10">
    <source>
        <dbReference type="SAM" id="Phobius"/>
    </source>
</evidence>
<reference evidence="11" key="1">
    <citation type="submission" date="2022-02" db="EMBL/GenBank/DDBJ databases">
        <title>Atlantic sturgeon de novo genome assembly.</title>
        <authorList>
            <person name="Stock M."/>
            <person name="Klopp C."/>
            <person name="Guiguen Y."/>
            <person name="Cabau C."/>
            <person name="Parinello H."/>
            <person name="Santidrian Yebra-Pimentel E."/>
            <person name="Kuhl H."/>
            <person name="Dirks R.P."/>
            <person name="Guessner J."/>
            <person name="Wuertz S."/>
            <person name="Du K."/>
            <person name="Schartl M."/>
        </authorList>
    </citation>
    <scope>NUCLEOTIDE SEQUENCE</scope>
    <source>
        <strain evidence="11">STURGEONOMICS-FGT-2020</strain>
        <tissue evidence="11">Whole blood</tissue>
    </source>
</reference>
<keyword evidence="6 10" id="KW-1133">Transmembrane helix</keyword>
<dbReference type="GO" id="GO:0005783">
    <property type="term" value="C:endoplasmic reticulum"/>
    <property type="evidence" value="ECO:0007669"/>
    <property type="project" value="TreeGrafter"/>
</dbReference>
<keyword evidence="8 10" id="KW-0472">Membrane</keyword>
<accession>A0AAD8GM68</accession>
<keyword evidence="5" id="KW-0053">Apoptosis</keyword>
<evidence type="ECO:0000256" key="6">
    <source>
        <dbReference type="ARBA" id="ARBA00022989"/>
    </source>
</evidence>
<comment type="subcellular location">
    <subcellularLocation>
        <location evidence="1">Membrane</location>
        <topology evidence="1">Single-pass membrane protein</topology>
    </subcellularLocation>
    <subcellularLocation>
        <location evidence="2">Mitochondrion membrane</location>
    </subcellularLocation>
</comment>
<evidence type="ECO:0000256" key="3">
    <source>
        <dbReference type="ARBA" id="ARBA00007710"/>
    </source>
</evidence>
<name>A0AAD8GM68_ACIOX</name>
<dbReference type="Pfam" id="PF06553">
    <property type="entry name" value="BNIP3"/>
    <property type="match status" value="1"/>
</dbReference>
<comment type="similarity">
    <text evidence="3">Belongs to the NIP3 family.</text>
</comment>
<organism evidence="11 12">
    <name type="scientific">Acipenser oxyrinchus oxyrinchus</name>
    <dbReference type="NCBI Taxonomy" id="40147"/>
    <lineage>
        <taxon>Eukaryota</taxon>
        <taxon>Metazoa</taxon>
        <taxon>Chordata</taxon>
        <taxon>Craniata</taxon>
        <taxon>Vertebrata</taxon>
        <taxon>Euteleostomi</taxon>
        <taxon>Actinopterygii</taxon>
        <taxon>Chondrostei</taxon>
        <taxon>Acipenseriformes</taxon>
        <taxon>Acipenseridae</taxon>
        <taxon>Acipenser</taxon>
    </lineage>
</organism>
<dbReference type="GO" id="GO:0042802">
    <property type="term" value="F:identical protein binding"/>
    <property type="evidence" value="ECO:0007669"/>
    <property type="project" value="UniProtKB-ARBA"/>
</dbReference>
<gene>
    <name evidence="11" type="primary">BNIP3</name>
    <name evidence="11" type="ORF">AOXY_G1560</name>
</gene>
<dbReference type="AlphaFoldDB" id="A0AAD8GM68"/>
<dbReference type="GO" id="GO:0043065">
    <property type="term" value="P:positive regulation of apoptotic process"/>
    <property type="evidence" value="ECO:0007669"/>
    <property type="project" value="InterPro"/>
</dbReference>
<evidence type="ECO:0000313" key="12">
    <source>
        <dbReference type="Proteomes" id="UP001230051"/>
    </source>
</evidence>
<keyword evidence="12" id="KW-1185">Reference proteome</keyword>
<feature type="transmembrane region" description="Helical" evidence="10">
    <location>
        <begin position="159"/>
        <end position="186"/>
    </location>
</feature>
<evidence type="ECO:0000256" key="2">
    <source>
        <dbReference type="ARBA" id="ARBA00004325"/>
    </source>
</evidence>
<proteinExistence type="inferred from homology"/>
<dbReference type="GO" id="GO:0005741">
    <property type="term" value="C:mitochondrial outer membrane"/>
    <property type="evidence" value="ECO:0007669"/>
    <property type="project" value="TreeGrafter"/>
</dbReference>
<evidence type="ECO:0000256" key="9">
    <source>
        <dbReference type="SAM" id="MobiDB-lite"/>
    </source>
</evidence>